<feature type="region of interest" description="Disordered" evidence="1">
    <location>
        <begin position="346"/>
        <end position="375"/>
    </location>
</feature>
<feature type="region of interest" description="Disordered" evidence="1">
    <location>
        <begin position="180"/>
        <end position="200"/>
    </location>
</feature>
<dbReference type="EMBL" id="JAPWDS010000005">
    <property type="protein sequence ID" value="KAJ5497095.1"/>
    <property type="molecule type" value="Genomic_DNA"/>
</dbReference>
<organism evidence="2 3">
    <name type="scientific">Penicillium fimorum</name>
    <dbReference type="NCBI Taxonomy" id="1882269"/>
    <lineage>
        <taxon>Eukaryota</taxon>
        <taxon>Fungi</taxon>
        <taxon>Dikarya</taxon>
        <taxon>Ascomycota</taxon>
        <taxon>Pezizomycotina</taxon>
        <taxon>Eurotiomycetes</taxon>
        <taxon>Eurotiomycetidae</taxon>
        <taxon>Eurotiales</taxon>
        <taxon>Aspergillaceae</taxon>
        <taxon>Penicillium</taxon>
    </lineage>
</organism>
<feature type="region of interest" description="Disordered" evidence="1">
    <location>
        <begin position="244"/>
        <end position="329"/>
    </location>
</feature>
<evidence type="ECO:0000256" key="1">
    <source>
        <dbReference type="SAM" id="MobiDB-lite"/>
    </source>
</evidence>
<feature type="compositionally biased region" description="Basic and acidic residues" evidence="1">
    <location>
        <begin position="363"/>
        <end position="375"/>
    </location>
</feature>
<dbReference type="AlphaFoldDB" id="A0A9X0C4C5"/>
<reference evidence="2" key="2">
    <citation type="journal article" date="2023" name="IMA Fungus">
        <title>Comparative genomic study of the Penicillium genus elucidates a diverse pangenome and 15 lateral gene transfer events.</title>
        <authorList>
            <person name="Petersen C."/>
            <person name="Sorensen T."/>
            <person name="Nielsen M.R."/>
            <person name="Sondergaard T.E."/>
            <person name="Sorensen J.L."/>
            <person name="Fitzpatrick D.A."/>
            <person name="Frisvad J.C."/>
            <person name="Nielsen K.L."/>
        </authorList>
    </citation>
    <scope>NUCLEOTIDE SEQUENCE</scope>
    <source>
        <strain evidence="2">IBT 29495</strain>
    </source>
</reference>
<gene>
    <name evidence="2" type="ORF">N7463_009082</name>
</gene>
<reference evidence="2" key="1">
    <citation type="submission" date="2022-12" db="EMBL/GenBank/DDBJ databases">
        <authorList>
            <person name="Petersen C."/>
        </authorList>
    </citation>
    <scope>NUCLEOTIDE SEQUENCE</scope>
    <source>
        <strain evidence="2">IBT 29495</strain>
    </source>
</reference>
<feature type="region of interest" description="Disordered" evidence="1">
    <location>
        <begin position="1"/>
        <end position="40"/>
    </location>
</feature>
<protein>
    <submittedName>
        <fullName evidence="2">Uncharacterized protein</fullName>
    </submittedName>
</protein>
<accession>A0A9X0C4C5</accession>
<feature type="compositionally biased region" description="Acidic residues" evidence="1">
    <location>
        <begin position="314"/>
        <end position="327"/>
    </location>
</feature>
<keyword evidence="3" id="KW-1185">Reference proteome</keyword>
<name>A0A9X0C4C5_9EURO</name>
<evidence type="ECO:0000313" key="3">
    <source>
        <dbReference type="Proteomes" id="UP001149954"/>
    </source>
</evidence>
<feature type="compositionally biased region" description="Polar residues" evidence="1">
    <location>
        <begin position="1"/>
        <end position="29"/>
    </location>
</feature>
<proteinExistence type="predicted"/>
<comment type="caution">
    <text evidence="2">The sequence shown here is derived from an EMBL/GenBank/DDBJ whole genome shotgun (WGS) entry which is preliminary data.</text>
</comment>
<evidence type="ECO:0000313" key="2">
    <source>
        <dbReference type="EMBL" id="KAJ5497095.1"/>
    </source>
</evidence>
<feature type="compositionally biased region" description="Acidic residues" evidence="1">
    <location>
        <begin position="291"/>
        <end position="302"/>
    </location>
</feature>
<dbReference type="Proteomes" id="UP001149954">
    <property type="component" value="Unassembled WGS sequence"/>
</dbReference>
<sequence length="470" mass="52967">MSALNVDNSTLSKETPTNPLSPVSLSQYAQKDPGPESTSTIYEGFTFSKAMPEESATWTCVKRTPMHLNQDGYAKLVQKRANKKSTAQQYQGLPYDTQRAHINQLIDELKQNNPLVEWSFVYVKEHTKPSKARHARRSDHETVTMDVITMQTPMRTQAYSRLFMGGSEATGKPFWSDTKNSPMWSRHAQHPLPADQNGNTLRPVLQLLPSQLAQAMIPFAPLNATQAPAYPDGQFVNAHPELETSHSAAPRDQMRESARSNATINSGLAGPGFSATNKSNMGLEYTSDYSSDSDSDSDDESMISDQSDGTSATDDLESMETETETECQEPQLSLAFLRQQNASPYHRESIYGPHFPPKSQSRSLDRRHDRNSRLRDQFEVPQVKTFSPRRAENARSGSVPGKRYRMQLINDNEIRSRMLDHREASLGHREKWLKKTISEARQLERRQPVKDQPTVCRCTCRCAIKKSEAA</sequence>
<dbReference type="OrthoDB" id="5401486at2759"/>